<dbReference type="GO" id="GO:0016757">
    <property type="term" value="F:glycosyltransferase activity"/>
    <property type="evidence" value="ECO:0007669"/>
    <property type="project" value="InterPro"/>
</dbReference>
<reference evidence="3 4" key="1">
    <citation type="submission" date="2017-06" db="EMBL/GenBank/DDBJ databases">
        <title>Genome sequencing of cyanobaciteial culture collection at National Institute for Environmental Studies (NIES).</title>
        <authorList>
            <person name="Hirose Y."/>
            <person name="Shimura Y."/>
            <person name="Fujisawa T."/>
            <person name="Nakamura Y."/>
            <person name="Kawachi M."/>
        </authorList>
    </citation>
    <scope>NUCLEOTIDE SEQUENCE [LARGE SCALE GENOMIC DNA]</scope>
    <source>
        <strain evidence="3 4">NIES-37</strain>
    </source>
</reference>
<evidence type="ECO:0000259" key="2">
    <source>
        <dbReference type="Pfam" id="PF13439"/>
    </source>
</evidence>
<dbReference type="InterPro" id="IPR001296">
    <property type="entry name" value="Glyco_trans_1"/>
</dbReference>
<sequence>MNKILMIGASLQQNGGIATVEKLIINYINYPIEIEHITSHDEGSIIHRLIVFTKALIKLIWCLTIQKIALVHIHLSDGGSVLRKAILLIVAVIFGKPVLMHAHGAEFHVTYSKLPLWAQKTVSWVFRQSQGFIVLSNTWKDYYVSKLGLNPKQVIVMPNPTEIPAQIPNRANSNQLNLVFCGRVGKRKGAFDLIEAFAKLPDSQKAHTKLILAGDGEISKAQELADNLNLTEKVTFLGWINAKQMNELLSQANIFVLPSYNEGLPMAILEAMGWGLPIIATPVGGIPELVVNQQNGLLVTPGNIQELSQAIELLVADESLRLALGKVARKNVEPFDIKNYCHNLAETYYSISNFHPTEEILHEN</sequence>
<feature type="domain" description="Glycosyl transferase family 1" evidence="1">
    <location>
        <begin position="170"/>
        <end position="330"/>
    </location>
</feature>
<dbReference type="InterPro" id="IPR028098">
    <property type="entry name" value="Glyco_trans_4-like_N"/>
</dbReference>
<dbReference type="EMBL" id="AP018248">
    <property type="protein sequence ID" value="BAY96481.1"/>
    <property type="molecule type" value="Genomic_DNA"/>
</dbReference>
<protein>
    <submittedName>
        <fullName evidence="3">Group 1 glycosyl transferase</fullName>
    </submittedName>
</protein>
<dbReference type="AlphaFoldDB" id="A0A1Z4MSV7"/>
<organism evidence="3 4">
    <name type="scientific">Tolypothrix tenuis PCC 7101</name>
    <dbReference type="NCBI Taxonomy" id="231146"/>
    <lineage>
        <taxon>Bacteria</taxon>
        <taxon>Bacillati</taxon>
        <taxon>Cyanobacteriota</taxon>
        <taxon>Cyanophyceae</taxon>
        <taxon>Nostocales</taxon>
        <taxon>Tolypothrichaceae</taxon>
        <taxon>Tolypothrix</taxon>
    </lineage>
</organism>
<dbReference type="RefSeq" id="WP_096573696.1">
    <property type="nucleotide sequence ID" value="NZ_CAWNJS010000001.1"/>
</dbReference>
<dbReference type="Proteomes" id="UP000218785">
    <property type="component" value="Chromosome"/>
</dbReference>
<dbReference type="Pfam" id="PF13439">
    <property type="entry name" value="Glyco_transf_4"/>
    <property type="match status" value="1"/>
</dbReference>
<evidence type="ECO:0000259" key="1">
    <source>
        <dbReference type="Pfam" id="PF00534"/>
    </source>
</evidence>
<accession>A0A1Z4MSV7</accession>
<dbReference type="KEGG" id="ttq:NIES37_04140"/>
<name>A0A1Z4MSV7_9CYAN</name>
<dbReference type="SUPFAM" id="SSF53756">
    <property type="entry name" value="UDP-Glycosyltransferase/glycogen phosphorylase"/>
    <property type="match status" value="1"/>
</dbReference>
<dbReference type="PANTHER" id="PTHR12526:SF631">
    <property type="entry name" value="BLL6306 PROTEIN"/>
    <property type="match status" value="1"/>
</dbReference>
<proteinExistence type="predicted"/>
<evidence type="ECO:0000313" key="3">
    <source>
        <dbReference type="EMBL" id="BAY96481.1"/>
    </source>
</evidence>
<feature type="domain" description="Glycosyltransferase subfamily 4-like N-terminal" evidence="2">
    <location>
        <begin position="58"/>
        <end position="160"/>
    </location>
</feature>
<keyword evidence="3" id="KW-0808">Transferase</keyword>
<dbReference type="Gene3D" id="3.40.50.2000">
    <property type="entry name" value="Glycogen Phosphorylase B"/>
    <property type="match status" value="2"/>
</dbReference>
<dbReference type="PANTHER" id="PTHR12526">
    <property type="entry name" value="GLYCOSYLTRANSFERASE"/>
    <property type="match status" value="1"/>
</dbReference>
<dbReference type="Pfam" id="PF00534">
    <property type="entry name" value="Glycos_transf_1"/>
    <property type="match status" value="1"/>
</dbReference>
<keyword evidence="4" id="KW-1185">Reference proteome</keyword>
<gene>
    <name evidence="3" type="ORF">NIES37_04140</name>
</gene>
<dbReference type="CDD" id="cd03801">
    <property type="entry name" value="GT4_PimA-like"/>
    <property type="match status" value="1"/>
</dbReference>
<evidence type="ECO:0000313" key="4">
    <source>
        <dbReference type="Proteomes" id="UP000218785"/>
    </source>
</evidence>